<dbReference type="OrthoDB" id="8300194at2759"/>
<evidence type="ECO:0000256" key="1">
    <source>
        <dbReference type="SAM" id="MobiDB-lite"/>
    </source>
</evidence>
<feature type="compositionally biased region" description="Polar residues" evidence="1">
    <location>
        <begin position="15"/>
        <end position="27"/>
    </location>
</feature>
<dbReference type="Proteomes" id="UP000664132">
    <property type="component" value="Unassembled WGS sequence"/>
</dbReference>
<keyword evidence="4" id="KW-1185">Reference proteome</keyword>
<dbReference type="Pfam" id="PF06985">
    <property type="entry name" value="HET"/>
    <property type="match status" value="1"/>
</dbReference>
<evidence type="ECO:0000313" key="4">
    <source>
        <dbReference type="Proteomes" id="UP000664132"/>
    </source>
</evidence>
<evidence type="ECO:0000259" key="2">
    <source>
        <dbReference type="Pfam" id="PF06985"/>
    </source>
</evidence>
<dbReference type="InterPro" id="IPR010730">
    <property type="entry name" value="HET"/>
</dbReference>
<proteinExistence type="predicted"/>
<reference evidence="3" key="1">
    <citation type="submission" date="2021-02" db="EMBL/GenBank/DDBJ databases">
        <title>Genome sequence Cadophora malorum strain M34.</title>
        <authorList>
            <person name="Stefanovic E."/>
            <person name="Vu D."/>
            <person name="Scully C."/>
            <person name="Dijksterhuis J."/>
            <person name="Roader J."/>
            <person name="Houbraken J."/>
        </authorList>
    </citation>
    <scope>NUCLEOTIDE SEQUENCE</scope>
    <source>
        <strain evidence="3">M34</strain>
    </source>
</reference>
<accession>A0A8H7W7J0</accession>
<dbReference type="EMBL" id="JAFJYH010000084">
    <property type="protein sequence ID" value="KAG4420446.1"/>
    <property type="molecule type" value="Genomic_DNA"/>
</dbReference>
<name>A0A8H7W7J0_9HELO</name>
<dbReference type="PANTHER" id="PTHR33112:SF16">
    <property type="entry name" value="HETEROKARYON INCOMPATIBILITY DOMAIN-CONTAINING PROTEIN"/>
    <property type="match status" value="1"/>
</dbReference>
<sequence length="562" mass="63428">MRSAWRLSEALSRPDNVSNSSPGHWRRQSLSSRDYQYDRNIRSLESLLGYITISHHDQSYLARALAGITWGSLPRVFQDAISLTRNLGIEYIWIDPLCIIQGDEVDWTRESSNMVATYSDCYFNIAAASSPGSNGSLFGTGWTTPITYDTDPAELPRRPVKFYTIPFASNKSEVKARYRLKPAHEHVMMLHHSREASDPMSSRKVLYSHEAGHFKSVSFHPESYTSTRARWYGNEAVDCECGEMSEGELGLYDGNLVVGKRWRFELETGPDEGDPTIIYPPLNRWLDGVELYSRLRITDSADRLPAFQGLAARFSDRILAEYLAGHWESDSPRSFCWKVDGEQRDGPETSTLMVFGKRCVPYCTPSWSWASVDLSSTGSATSFEARITFEHLVMTDFLADERFELIDVQCTTGPLSPFGKVTCGSLKIRAPILSTCLYIDNPDIDPDYHIGLPSRFGLGDMDFSHLHLPFRKSKNSSEGFNDLRELRIVLILIGTIEGTTDFTRRILALVLMPMAGLPGKWERIGLLMCPKNTNSTMVSLVRLRFSQVLGDIKVRIYTSAQP</sequence>
<feature type="region of interest" description="Disordered" evidence="1">
    <location>
        <begin position="1"/>
        <end position="27"/>
    </location>
</feature>
<protein>
    <recommendedName>
        <fullName evidence="2">Heterokaryon incompatibility domain-containing protein</fullName>
    </recommendedName>
</protein>
<feature type="domain" description="Heterokaryon incompatibility" evidence="2">
    <location>
        <begin position="70"/>
        <end position="137"/>
    </location>
</feature>
<gene>
    <name evidence="3" type="ORF">IFR04_006462</name>
</gene>
<dbReference type="PANTHER" id="PTHR33112">
    <property type="entry name" value="DOMAIN PROTEIN, PUTATIVE-RELATED"/>
    <property type="match status" value="1"/>
</dbReference>
<evidence type="ECO:0000313" key="3">
    <source>
        <dbReference type="EMBL" id="KAG4420446.1"/>
    </source>
</evidence>
<comment type="caution">
    <text evidence="3">The sequence shown here is derived from an EMBL/GenBank/DDBJ whole genome shotgun (WGS) entry which is preliminary data.</text>
</comment>
<organism evidence="3 4">
    <name type="scientific">Cadophora malorum</name>
    <dbReference type="NCBI Taxonomy" id="108018"/>
    <lineage>
        <taxon>Eukaryota</taxon>
        <taxon>Fungi</taxon>
        <taxon>Dikarya</taxon>
        <taxon>Ascomycota</taxon>
        <taxon>Pezizomycotina</taxon>
        <taxon>Leotiomycetes</taxon>
        <taxon>Helotiales</taxon>
        <taxon>Ploettnerulaceae</taxon>
        <taxon>Cadophora</taxon>
    </lineage>
</organism>
<dbReference type="AlphaFoldDB" id="A0A8H7W7J0"/>